<dbReference type="PANTHER" id="PTHR30532">
    <property type="entry name" value="IRON III DICITRATE-BINDING PERIPLASMIC PROTEIN"/>
    <property type="match status" value="1"/>
</dbReference>
<keyword evidence="3" id="KW-0813">Transport</keyword>
<organism evidence="8 9">
    <name type="scientific">Aeromonas media</name>
    <dbReference type="NCBI Taxonomy" id="651"/>
    <lineage>
        <taxon>Bacteria</taxon>
        <taxon>Pseudomonadati</taxon>
        <taxon>Pseudomonadota</taxon>
        <taxon>Gammaproteobacteria</taxon>
        <taxon>Aeromonadales</taxon>
        <taxon>Aeromonadaceae</taxon>
        <taxon>Aeromonas</taxon>
    </lineage>
</organism>
<keyword evidence="4" id="KW-0406">Ion transport</keyword>
<dbReference type="Proteomes" id="UP000463871">
    <property type="component" value="Chromosome"/>
</dbReference>
<gene>
    <name evidence="8" type="ORF">GWI30_21770</name>
</gene>
<dbReference type="GO" id="GO:0030288">
    <property type="term" value="C:outer membrane-bounded periplasmic space"/>
    <property type="evidence" value="ECO:0007669"/>
    <property type="project" value="TreeGrafter"/>
</dbReference>
<dbReference type="Pfam" id="PF01497">
    <property type="entry name" value="Peripla_BP_2"/>
    <property type="match status" value="1"/>
</dbReference>
<dbReference type="PRINTS" id="PR01715">
    <property type="entry name" value="FERRIBNDNGPP"/>
</dbReference>
<dbReference type="InterPro" id="IPR002491">
    <property type="entry name" value="ABC_transptr_periplasmic_BD"/>
</dbReference>
<evidence type="ECO:0000256" key="5">
    <source>
        <dbReference type="ARBA" id="ARBA00022729"/>
    </source>
</evidence>
<comment type="subcellular location">
    <subcellularLocation>
        <location evidence="1">Cell envelope</location>
    </subcellularLocation>
</comment>
<keyword evidence="4" id="KW-0408">Iron</keyword>
<feature type="domain" description="Fe/B12 periplasmic-binding" evidence="7">
    <location>
        <begin position="31"/>
        <end position="290"/>
    </location>
</feature>
<dbReference type="SUPFAM" id="SSF53807">
    <property type="entry name" value="Helical backbone' metal receptor"/>
    <property type="match status" value="1"/>
</dbReference>
<dbReference type="PROSITE" id="PS50983">
    <property type="entry name" value="FE_B12_PBP"/>
    <property type="match status" value="1"/>
</dbReference>
<dbReference type="EMBL" id="CP047962">
    <property type="protein sequence ID" value="QHQ53519.1"/>
    <property type="molecule type" value="Genomic_DNA"/>
</dbReference>
<reference evidence="8 9" key="1">
    <citation type="submission" date="2020-01" db="EMBL/GenBank/DDBJ databases">
        <title>Complete genome of Aeromonas media MC64.</title>
        <authorList>
            <person name="Cao G."/>
            <person name="Fu J."/>
            <person name="Zhong C."/>
        </authorList>
    </citation>
    <scope>NUCLEOTIDE SEQUENCE [LARGE SCALE GENOMIC DNA]</scope>
    <source>
        <strain evidence="8 9">MC64</strain>
    </source>
</reference>
<dbReference type="CDD" id="cd01146">
    <property type="entry name" value="FhuD"/>
    <property type="match status" value="1"/>
</dbReference>
<accession>A0AAE6SMK2</accession>
<keyword evidence="5 6" id="KW-0732">Signal</keyword>
<dbReference type="Gene3D" id="3.40.50.1980">
    <property type="entry name" value="Nitrogenase molybdenum iron protein domain"/>
    <property type="match status" value="2"/>
</dbReference>
<proteinExistence type="inferred from homology"/>
<evidence type="ECO:0000256" key="3">
    <source>
        <dbReference type="ARBA" id="ARBA00022448"/>
    </source>
</evidence>
<dbReference type="PANTHER" id="PTHR30532:SF1">
    <property type="entry name" value="IRON(3+)-HYDROXAMATE-BINDING PROTEIN FHUD"/>
    <property type="match status" value="1"/>
</dbReference>
<dbReference type="AlphaFoldDB" id="A0AAE6SMK2"/>
<evidence type="ECO:0000256" key="1">
    <source>
        <dbReference type="ARBA" id="ARBA00004196"/>
    </source>
</evidence>
<evidence type="ECO:0000313" key="9">
    <source>
        <dbReference type="Proteomes" id="UP000463871"/>
    </source>
</evidence>
<feature type="signal peptide" evidence="6">
    <location>
        <begin position="1"/>
        <end position="16"/>
    </location>
</feature>
<name>A0AAE6SMK2_AERME</name>
<evidence type="ECO:0000259" key="7">
    <source>
        <dbReference type="PROSITE" id="PS50983"/>
    </source>
</evidence>
<evidence type="ECO:0000256" key="2">
    <source>
        <dbReference type="ARBA" id="ARBA00008814"/>
    </source>
</evidence>
<comment type="similarity">
    <text evidence="2">Belongs to the bacterial solute-binding protein 8 family.</text>
</comment>
<sequence length="305" mass="33268">MAPCLVSLLLPLTAQAETQPAAPAATGTVPRIATVDWTIAETLLALGVTPLAMGDVESYRAWVGEPTLPVDVVDIGLRMQPNRELLAELKPDLILISPLMASLEPTLSRIAPVQSIALYEPDADLWQRLREATLTIAALVGKTAEAERQLAVLDRDLARMKTSLPADLPPLLLVQFIDERHVRVFGRHSLFEAVMTRLGLRNAWQGETNAWGFSVVSLEQFLTLPEARLVVVDPVPVGVSERLQEPGLWQHLPLVKQGKELHLPAVWSFGGILAARRFADLLSEALREAPPSDPATHVNTKGGTR</sequence>
<dbReference type="InterPro" id="IPR051313">
    <property type="entry name" value="Bact_iron-sidero_bind"/>
</dbReference>
<protein>
    <submittedName>
        <fullName evidence="8">ABC transporter substrate-binding protein</fullName>
    </submittedName>
</protein>
<evidence type="ECO:0000256" key="4">
    <source>
        <dbReference type="ARBA" id="ARBA00022496"/>
    </source>
</evidence>
<keyword evidence="4" id="KW-0410">Iron transport</keyword>
<evidence type="ECO:0000313" key="8">
    <source>
        <dbReference type="EMBL" id="QHQ53519.1"/>
    </source>
</evidence>
<evidence type="ECO:0000256" key="6">
    <source>
        <dbReference type="SAM" id="SignalP"/>
    </source>
</evidence>
<feature type="chain" id="PRO_5042149557" evidence="6">
    <location>
        <begin position="17"/>
        <end position="305"/>
    </location>
</feature>
<dbReference type="GO" id="GO:1901678">
    <property type="term" value="P:iron coordination entity transport"/>
    <property type="evidence" value="ECO:0007669"/>
    <property type="project" value="UniProtKB-ARBA"/>
</dbReference>